<organism evidence="4 5">
    <name type="scientific">Fibrobacter succinogenes (strain ATCC 19169 / S85)</name>
    <dbReference type="NCBI Taxonomy" id="59374"/>
    <lineage>
        <taxon>Bacteria</taxon>
        <taxon>Pseudomonadati</taxon>
        <taxon>Fibrobacterota</taxon>
        <taxon>Fibrobacteria</taxon>
        <taxon>Fibrobacterales</taxon>
        <taxon>Fibrobacteraceae</taxon>
        <taxon>Fibrobacter</taxon>
    </lineage>
</organism>
<dbReference type="NCBIfam" id="TIGR02384">
    <property type="entry name" value="RelB_DinJ"/>
    <property type="match status" value="1"/>
</dbReference>
<dbReference type="KEGG" id="fsu:Fisuc_1834"/>
<gene>
    <name evidence="3" type="ordered locus">Fisuc_1834</name>
    <name evidence="4" type="ordered locus">FSU_2339</name>
</gene>
<dbReference type="GO" id="GO:0006351">
    <property type="term" value="P:DNA-templated transcription"/>
    <property type="evidence" value="ECO:0007669"/>
    <property type="project" value="TreeGrafter"/>
</dbReference>
<dbReference type="eggNOG" id="COG3077">
    <property type="taxonomic scope" value="Bacteria"/>
</dbReference>
<dbReference type="Proteomes" id="UP000000517">
    <property type="component" value="Chromosome"/>
</dbReference>
<dbReference type="PANTHER" id="PTHR38781">
    <property type="entry name" value="ANTITOXIN DINJ-RELATED"/>
    <property type="match status" value="1"/>
</dbReference>
<dbReference type="Gene3D" id="1.10.1220.10">
    <property type="entry name" value="Met repressor-like"/>
    <property type="match status" value="1"/>
</dbReference>
<evidence type="ECO:0000313" key="5">
    <source>
        <dbReference type="Proteomes" id="UP000000517"/>
    </source>
</evidence>
<reference evidence="3 6" key="1">
    <citation type="submission" date="2009-10" db="EMBL/GenBank/DDBJ databases">
        <title>Complete sequence of Fibrobacter succinogenes subsp. succinogenes S85.</title>
        <authorList>
            <consortium name="US DOE Joint Genome Institute"/>
            <person name="Lucas S."/>
            <person name="Copeland A."/>
            <person name="Lapidus A."/>
            <person name="Glavina del Rio T."/>
            <person name="Tice H."/>
            <person name="Bruce D."/>
            <person name="Goodwin L."/>
            <person name="Pitluck S."/>
            <person name="Chertkov O."/>
            <person name="Detter J.C."/>
            <person name="Han C."/>
            <person name="Tapia R."/>
            <person name="Larimer F."/>
            <person name="Land M."/>
            <person name="Hauser L."/>
            <person name="Kyrpides N."/>
            <person name="Mikhailova N."/>
            <person name="Weimer P.J."/>
            <person name="Stevenson D.M."/>
            <person name="Boyum J."/>
            <person name="Brumm P.I."/>
            <person name="Mead D."/>
        </authorList>
    </citation>
    <scope>NUCLEOTIDE SEQUENCE [LARGE SCALE GENOMIC DNA]</scope>
    <source>
        <strain evidence="6">ATCC 19169 / S85</strain>
        <strain evidence="3">S85</strain>
    </source>
</reference>
<dbReference type="InterPro" id="IPR007337">
    <property type="entry name" value="RelB/DinJ"/>
</dbReference>
<dbReference type="InterPro" id="IPR013321">
    <property type="entry name" value="Arc_rbn_hlx_hlx"/>
</dbReference>
<evidence type="ECO:0000313" key="3">
    <source>
        <dbReference type="EMBL" id="ACX75426.1"/>
    </source>
</evidence>
<dbReference type="EMBL" id="CP001792">
    <property type="protein sequence ID" value="ACX75426.1"/>
    <property type="molecule type" value="Genomic_DNA"/>
</dbReference>
<reference evidence="4" key="3">
    <citation type="submission" date="2010-08" db="EMBL/GenBank/DDBJ databases">
        <authorList>
            <person name="Durkin A.S."/>
            <person name="Nelson K.E."/>
            <person name="Morrison M."/>
            <person name="Forsberg C.W."/>
            <person name="Wilson D.B."/>
            <person name="Russell J.B."/>
            <person name="Cann I.K.O."/>
            <person name="Mackie R.I."/>
            <person name="White B.A."/>
        </authorList>
    </citation>
    <scope>NUCLEOTIDE SEQUENCE</scope>
    <source>
        <strain evidence="4">S85</strain>
    </source>
</reference>
<keyword evidence="2" id="KW-1277">Toxin-antitoxin system</keyword>
<evidence type="ECO:0000256" key="2">
    <source>
        <dbReference type="ARBA" id="ARBA00022649"/>
    </source>
</evidence>
<dbReference type="AlphaFoldDB" id="C9RS90"/>
<sequence>MATTVLQVRLDENLKNEAAEIFESLGIDIPTAIRIFFKRAVAEKGIPFELRDPSAIYNANPGWKAFMDLRKQAQRSAAAGMSESEIEAEIAAYRSGK</sequence>
<dbReference type="RefSeq" id="WP_014546499.1">
    <property type="nucleotide sequence ID" value="NC_013410.1"/>
</dbReference>
<dbReference type="OrthoDB" id="9808267at2"/>
<protein>
    <submittedName>
        <fullName evidence="3">Addiction module antitoxin, RelB/DinJ family</fullName>
    </submittedName>
    <submittedName>
        <fullName evidence="4">RelB antitoxin family protein</fullName>
    </submittedName>
</protein>
<evidence type="ECO:0000313" key="6">
    <source>
        <dbReference type="Proteomes" id="UP000001497"/>
    </source>
</evidence>
<dbReference type="EMBL" id="CP002158">
    <property type="protein sequence ID" value="ADL24696.1"/>
    <property type="molecule type" value="Genomic_DNA"/>
</dbReference>
<proteinExistence type="inferred from homology"/>
<keyword evidence="6" id="KW-1185">Reference proteome</keyword>
<evidence type="ECO:0000256" key="1">
    <source>
        <dbReference type="ARBA" id="ARBA00010562"/>
    </source>
</evidence>
<dbReference type="HOGENOM" id="CLU_154558_3_0_0"/>
<dbReference type="KEGG" id="fsc:FSU_2339"/>
<reference evidence="5" key="2">
    <citation type="submission" date="2010-08" db="EMBL/GenBank/DDBJ databases">
        <title>Complete sequence of Fibrobacter succinogenes subsp. succinogenes S85.</title>
        <authorList>
            <person name="Durkin A.S."/>
            <person name="Nelson K.E."/>
            <person name="Morrison M."/>
            <person name="Forsberg C.W."/>
            <person name="Wilson D.B."/>
            <person name="Russell J.B."/>
            <person name="Cann I.K.O."/>
            <person name="Mackie R.I."/>
            <person name="White B.A."/>
        </authorList>
    </citation>
    <scope>NUCLEOTIDE SEQUENCE [LARGE SCALE GENOMIC DNA]</scope>
    <source>
        <strain evidence="5">ATCC 19169 / S85</strain>
    </source>
</reference>
<dbReference type="Proteomes" id="UP000001497">
    <property type="component" value="Chromosome"/>
</dbReference>
<dbReference type="GO" id="GO:0006355">
    <property type="term" value="P:regulation of DNA-templated transcription"/>
    <property type="evidence" value="ECO:0007669"/>
    <property type="project" value="InterPro"/>
</dbReference>
<comment type="similarity">
    <text evidence="1">Belongs to the RelB/DinJ antitoxin family.</text>
</comment>
<dbReference type="PANTHER" id="PTHR38781:SF1">
    <property type="entry name" value="ANTITOXIN DINJ-RELATED"/>
    <property type="match status" value="1"/>
</dbReference>
<accession>C9RS90</accession>
<name>C9RS90_FIBSS</name>
<evidence type="ECO:0000313" key="4">
    <source>
        <dbReference type="EMBL" id="ADL24696.1"/>
    </source>
</evidence>
<dbReference type="STRING" id="59374.FSU_2339"/>
<dbReference type="Pfam" id="PF04221">
    <property type="entry name" value="RelB"/>
    <property type="match status" value="1"/>
</dbReference>